<sequence>MVFQLGSSLLDACVLSILRKEDAYGYKLTQEVKQIMDVSESTLYPVLRRLTKDGYLKTYDQQHEGRNRRYYTLTDLGQEQYYLYLEAWSEFSKRINSIMKGETSHEGNE</sequence>
<gene>
    <name evidence="2" type="ORF">J2S15_000694</name>
</gene>
<protein>
    <submittedName>
        <fullName evidence="2">PadR family transcriptional regulator PadR</fullName>
    </submittedName>
</protein>
<dbReference type="Proteomes" id="UP001230220">
    <property type="component" value="Unassembled WGS sequence"/>
</dbReference>
<dbReference type="InterPro" id="IPR005149">
    <property type="entry name" value="Tscrpt_reg_PadR_N"/>
</dbReference>
<dbReference type="PANTHER" id="PTHR33169:SF24">
    <property type="entry name" value="TRANSCRIPTIONAL REGULATOR, PADR FAMILY"/>
    <property type="match status" value="1"/>
</dbReference>
<dbReference type="InterPro" id="IPR036388">
    <property type="entry name" value="WH-like_DNA-bd_sf"/>
</dbReference>
<dbReference type="PANTHER" id="PTHR33169">
    <property type="entry name" value="PADR-FAMILY TRANSCRIPTIONAL REGULATOR"/>
    <property type="match status" value="1"/>
</dbReference>
<dbReference type="RefSeq" id="WP_307405514.1">
    <property type="nucleotide sequence ID" value="NZ_JAUSUR010000001.1"/>
</dbReference>
<keyword evidence="3" id="KW-1185">Reference proteome</keyword>
<feature type="domain" description="Transcription regulator PadR N-terminal" evidence="1">
    <location>
        <begin position="14"/>
        <end position="80"/>
    </location>
</feature>
<dbReference type="EMBL" id="JAUSUR010000001">
    <property type="protein sequence ID" value="MDQ0359963.1"/>
    <property type="molecule type" value="Genomic_DNA"/>
</dbReference>
<evidence type="ECO:0000313" key="2">
    <source>
        <dbReference type="EMBL" id="MDQ0359963.1"/>
    </source>
</evidence>
<dbReference type="SUPFAM" id="SSF46785">
    <property type="entry name" value="Winged helix' DNA-binding domain"/>
    <property type="match status" value="1"/>
</dbReference>
<evidence type="ECO:0000313" key="3">
    <source>
        <dbReference type="Proteomes" id="UP001230220"/>
    </source>
</evidence>
<reference evidence="2 3" key="1">
    <citation type="submission" date="2023-07" db="EMBL/GenBank/DDBJ databases">
        <title>Genomic Encyclopedia of Type Strains, Phase IV (KMG-IV): sequencing the most valuable type-strain genomes for metagenomic binning, comparative biology and taxonomic classification.</title>
        <authorList>
            <person name="Goeker M."/>
        </authorList>
    </citation>
    <scope>NUCLEOTIDE SEQUENCE [LARGE SCALE GENOMIC DNA]</scope>
    <source>
        <strain evidence="2 3">DSM 16784</strain>
    </source>
</reference>
<dbReference type="Gene3D" id="1.10.10.10">
    <property type="entry name" value="Winged helix-like DNA-binding domain superfamily/Winged helix DNA-binding domain"/>
    <property type="match status" value="1"/>
</dbReference>
<accession>A0ABU0DZR3</accession>
<evidence type="ECO:0000259" key="1">
    <source>
        <dbReference type="Pfam" id="PF03551"/>
    </source>
</evidence>
<organism evidence="2 3">
    <name type="scientific">Breznakia pachnodae</name>
    <dbReference type="NCBI Taxonomy" id="265178"/>
    <lineage>
        <taxon>Bacteria</taxon>
        <taxon>Bacillati</taxon>
        <taxon>Bacillota</taxon>
        <taxon>Erysipelotrichia</taxon>
        <taxon>Erysipelotrichales</taxon>
        <taxon>Erysipelotrichaceae</taxon>
        <taxon>Breznakia</taxon>
    </lineage>
</organism>
<proteinExistence type="predicted"/>
<name>A0ABU0DZR3_9FIRM</name>
<comment type="caution">
    <text evidence="2">The sequence shown here is derived from an EMBL/GenBank/DDBJ whole genome shotgun (WGS) entry which is preliminary data.</text>
</comment>
<dbReference type="Pfam" id="PF03551">
    <property type="entry name" value="PadR"/>
    <property type="match status" value="1"/>
</dbReference>
<dbReference type="InterPro" id="IPR052509">
    <property type="entry name" value="Metal_resp_DNA-bind_regulator"/>
</dbReference>
<dbReference type="InterPro" id="IPR036390">
    <property type="entry name" value="WH_DNA-bd_sf"/>
</dbReference>